<proteinExistence type="predicted"/>
<dbReference type="PANTHER" id="PTHR11699">
    <property type="entry name" value="ALDEHYDE DEHYDROGENASE-RELATED"/>
    <property type="match status" value="1"/>
</dbReference>
<reference evidence="3" key="2">
    <citation type="submission" date="2022-01" db="EMBL/GenBank/DDBJ databases">
        <authorList>
            <person name="Yamashiro T."/>
            <person name="Shiraishi A."/>
            <person name="Satake H."/>
            <person name="Nakayama K."/>
        </authorList>
    </citation>
    <scope>NUCLEOTIDE SEQUENCE</scope>
</reference>
<name>A0ABQ5FJA8_9ASTR</name>
<dbReference type="EMBL" id="BQNB010017392">
    <property type="protein sequence ID" value="GJT62632.1"/>
    <property type="molecule type" value="Genomic_DNA"/>
</dbReference>
<evidence type="ECO:0000256" key="1">
    <source>
        <dbReference type="SAM" id="MobiDB-lite"/>
    </source>
</evidence>
<feature type="compositionally biased region" description="Polar residues" evidence="1">
    <location>
        <begin position="309"/>
        <end position="327"/>
    </location>
</feature>
<reference evidence="3" key="1">
    <citation type="journal article" date="2022" name="Int. J. Mol. Sci.">
        <title>Draft Genome of Tanacetum Coccineum: Genomic Comparison of Closely Related Tanacetum-Family Plants.</title>
        <authorList>
            <person name="Yamashiro T."/>
            <person name="Shiraishi A."/>
            <person name="Nakayama K."/>
            <person name="Satake H."/>
        </authorList>
    </citation>
    <scope>NUCLEOTIDE SEQUENCE</scope>
</reference>
<feature type="region of interest" description="Disordered" evidence="1">
    <location>
        <begin position="144"/>
        <end position="163"/>
    </location>
</feature>
<comment type="caution">
    <text evidence="3">The sequence shown here is derived from an EMBL/GenBank/DDBJ whole genome shotgun (WGS) entry which is preliminary data.</text>
</comment>
<keyword evidence="4" id="KW-1185">Reference proteome</keyword>
<organism evidence="3 4">
    <name type="scientific">Tanacetum coccineum</name>
    <dbReference type="NCBI Taxonomy" id="301880"/>
    <lineage>
        <taxon>Eukaryota</taxon>
        <taxon>Viridiplantae</taxon>
        <taxon>Streptophyta</taxon>
        <taxon>Embryophyta</taxon>
        <taxon>Tracheophyta</taxon>
        <taxon>Spermatophyta</taxon>
        <taxon>Magnoliopsida</taxon>
        <taxon>eudicotyledons</taxon>
        <taxon>Gunneridae</taxon>
        <taxon>Pentapetalae</taxon>
        <taxon>asterids</taxon>
        <taxon>campanulids</taxon>
        <taxon>Asterales</taxon>
        <taxon>Asteraceae</taxon>
        <taxon>Asteroideae</taxon>
        <taxon>Anthemideae</taxon>
        <taxon>Anthemidinae</taxon>
        <taxon>Tanacetum</taxon>
    </lineage>
</organism>
<feature type="region of interest" description="Disordered" evidence="1">
    <location>
        <begin position="309"/>
        <end position="333"/>
    </location>
</feature>
<dbReference type="Gene3D" id="3.40.605.10">
    <property type="entry name" value="Aldehyde Dehydrogenase, Chain A, domain 1"/>
    <property type="match status" value="1"/>
</dbReference>
<dbReference type="Pfam" id="PF00171">
    <property type="entry name" value="Aldedh"/>
    <property type="match status" value="1"/>
</dbReference>
<protein>
    <submittedName>
        <fullName evidence="3">Aldehyde dehydrogenase family 2 member B4, mitochondrial-like protein</fullName>
    </submittedName>
</protein>
<dbReference type="SUPFAM" id="SSF53720">
    <property type="entry name" value="ALDH-like"/>
    <property type="match status" value="1"/>
</dbReference>
<gene>
    <name evidence="3" type="ORF">Tco_1006165</name>
</gene>
<dbReference type="InterPro" id="IPR016162">
    <property type="entry name" value="Ald_DH_N"/>
</dbReference>
<evidence type="ECO:0000313" key="3">
    <source>
        <dbReference type="EMBL" id="GJT62632.1"/>
    </source>
</evidence>
<evidence type="ECO:0000259" key="2">
    <source>
        <dbReference type="Pfam" id="PF00171"/>
    </source>
</evidence>
<sequence length="333" mass="36627">MRQTQMLTRTQKKIVWSPNVLKTDALVQLLQTDGDYCSMDCKSALLELRNRSKLGSEVQICSTVIALEEPITPHVKVNYTQLLINGKFVDSASGKTFPSLDPRKGEVIADVAEGDAEDINHAVSAARMAFEYGSWPRMTAYYRGDPKRGDGNGKGGGPSQVPIQIRETTNDGISHAEATYASNDRQHLAKVLRLFCDFILVLEPLPNTVRTFVLLLACPHPLLYEPLRFQNGVSHKNMFKLAELISQISSQYVGTQFTCRTIVKDIDETKGCNSSGLGKIEPVADNVFKDIRKPHASLAPATPTITLPAHTQSSSSEYNAKNSCTSSAKKELL</sequence>
<accession>A0ABQ5FJA8</accession>
<evidence type="ECO:0000313" key="4">
    <source>
        <dbReference type="Proteomes" id="UP001151760"/>
    </source>
</evidence>
<dbReference type="Proteomes" id="UP001151760">
    <property type="component" value="Unassembled WGS sequence"/>
</dbReference>
<dbReference type="InterPro" id="IPR015590">
    <property type="entry name" value="Aldehyde_DH_dom"/>
</dbReference>
<dbReference type="InterPro" id="IPR016161">
    <property type="entry name" value="Ald_DH/histidinol_DH"/>
</dbReference>
<feature type="domain" description="Aldehyde dehydrogenase" evidence="2">
    <location>
        <begin position="88"/>
        <end position="144"/>
    </location>
</feature>